<dbReference type="Proteomes" id="UP000749559">
    <property type="component" value="Unassembled WGS sequence"/>
</dbReference>
<reference evidence="1" key="1">
    <citation type="submission" date="2022-03" db="EMBL/GenBank/DDBJ databases">
        <authorList>
            <person name="Martin C."/>
        </authorList>
    </citation>
    <scope>NUCLEOTIDE SEQUENCE</scope>
</reference>
<evidence type="ECO:0000313" key="2">
    <source>
        <dbReference type="Proteomes" id="UP000749559"/>
    </source>
</evidence>
<dbReference type="SUPFAM" id="SSF47473">
    <property type="entry name" value="EF-hand"/>
    <property type="match status" value="1"/>
</dbReference>
<accession>A0A8S4MWU1</accession>
<dbReference type="EMBL" id="CAIIXF020000001">
    <property type="protein sequence ID" value="CAH1773244.1"/>
    <property type="molecule type" value="Genomic_DNA"/>
</dbReference>
<keyword evidence="2" id="KW-1185">Reference proteome</keyword>
<proteinExistence type="predicted"/>
<name>A0A8S4MWU1_OWEFU</name>
<evidence type="ECO:0000313" key="1">
    <source>
        <dbReference type="EMBL" id="CAH1773244.1"/>
    </source>
</evidence>
<protein>
    <submittedName>
        <fullName evidence="1">Uncharacterized protein</fullName>
    </submittedName>
</protein>
<gene>
    <name evidence="1" type="ORF">OFUS_LOCUS868</name>
</gene>
<dbReference type="InterPro" id="IPR011992">
    <property type="entry name" value="EF-hand-dom_pair"/>
</dbReference>
<comment type="caution">
    <text evidence="1">The sequence shown here is derived from an EMBL/GenBank/DDBJ whole genome shotgun (WGS) entry which is preliminary data.</text>
</comment>
<dbReference type="AlphaFoldDB" id="A0A8S4MWU1"/>
<organism evidence="1 2">
    <name type="scientific">Owenia fusiformis</name>
    <name type="common">Polychaete worm</name>
    <dbReference type="NCBI Taxonomy" id="6347"/>
    <lineage>
        <taxon>Eukaryota</taxon>
        <taxon>Metazoa</taxon>
        <taxon>Spiralia</taxon>
        <taxon>Lophotrochozoa</taxon>
        <taxon>Annelida</taxon>
        <taxon>Polychaeta</taxon>
        <taxon>Sedentaria</taxon>
        <taxon>Canalipalpata</taxon>
        <taxon>Sabellida</taxon>
        <taxon>Oweniida</taxon>
        <taxon>Oweniidae</taxon>
        <taxon>Owenia</taxon>
    </lineage>
</organism>
<sequence>MSWYPDEDLYRAWWLESISDGLDYMTYEEIRDMLILHGYNELEVLDLLNNGGYGPGSEITLDDFLSIMEASEALDHVGAALRHAFRNAGIGGDEGYATPEEIVEIGAHLDIFPSFTFDVEAALNIMEVMEKDYLGRVNIDDFCVQYSIWARDH</sequence>